<reference evidence="2" key="1">
    <citation type="submission" date="2009-01" db="EMBL/GenBank/DDBJ databases">
        <title>Complete sequence of Anaeromyxobacter dehalogenans 2CP-1.</title>
        <authorList>
            <consortium name="US DOE Joint Genome Institute"/>
            <person name="Lucas S."/>
            <person name="Copeland A."/>
            <person name="Lapidus A."/>
            <person name="Glavina del Rio T."/>
            <person name="Dalin E."/>
            <person name="Tice H."/>
            <person name="Bruce D."/>
            <person name="Goodwin L."/>
            <person name="Pitluck S."/>
            <person name="Saunders E."/>
            <person name="Brettin T."/>
            <person name="Detter J.C."/>
            <person name="Han C."/>
            <person name="Larimer F."/>
            <person name="Land M."/>
            <person name="Hauser L."/>
            <person name="Kyrpides N."/>
            <person name="Ovchinnikova G."/>
            <person name="Beliaev A.S."/>
            <person name="Richardson P."/>
        </authorList>
    </citation>
    <scope>NUCLEOTIDE SEQUENCE</scope>
    <source>
        <strain evidence="2">2CP-1</strain>
    </source>
</reference>
<evidence type="ECO:0000313" key="2">
    <source>
        <dbReference type="EMBL" id="ACL67416.1"/>
    </source>
</evidence>
<dbReference type="SUPFAM" id="SSF50341">
    <property type="entry name" value="CheW-like"/>
    <property type="match status" value="1"/>
</dbReference>
<protein>
    <submittedName>
        <fullName evidence="2">CheW protein</fullName>
    </submittedName>
</protein>
<dbReference type="Gene3D" id="2.30.30.40">
    <property type="entry name" value="SH3 Domains"/>
    <property type="match status" value="1"/>
</dbReference>
<dbReference type="KEGG" id="acp:A2cp1_4098"/>
<feature type="domain" description="CheW-like" evidence="1">
    <location>
        <begin position="41"/>
        <end position="181"/>
    </location>
</feature>
<dbReference type="GO" id="GO:0006935">
    <property type="term" value="P:chemotaxis"/>
    <property type="evidence" value="ECO:0007669"/>
    <property type="project" value="InterPro"/>
</dbReference>
<organism evidence="2 3">
    <name type="scientific">Anaeromyxobacter dehalogenans (strain ATCC BAA-258 / DSM 21875 / 2CP-1)</name>
    <dbReference type="NCBI Taxonomy" id="455488"/>
    <lineage>
        <taxon>Bacteria</taxon>
        <taxon>Pseudomonadati</taxon>
        <taxon>Myxococcota</taxon>
        <taxon>Myxococcia</taxon>
        <taxon>Myxococcales</taxon>
        <taxon>Cystobacterineae</taxon>
        <taxon>Anaeromyxobacteraceae</taxon>
        <taxon>Anaeromyxobacter</taxon>
    </lineage>
</organism>
<dbReference type="HOGENOM" id="CLU_1569050_0_0_7"/>
<dbReference type="Proteomes" id="UP000007089">
    <property type="component" value="Chromosome"/>
</dbReference>
<dbReference type="EMBL" id="CP001359">
    <property type="protein sequence ID" value="ACL67416.1"/>
    <property type="molecule type" value="Genomic_DNA"/>
</dbReference>
<proteinExistence type="predicted"/>
<dbReference type="GO" id="GO:0007165">
    <property type="term" value="P:signal transduction"/>
    <property type="evidence" value="ECO:0007669"/>
    <property type="project" value="InterPro"/>
</dbReference>
<evidence type="ECO:0000313" key="3">
    <source>
        <dbReference type="Proteomes" id="UP000007089"/>
    </source>
</evidence>
<dbReference type="SMART" id="SM00260">
    <property type="entry name" value="CheW"/>
    <property type="match status" value="1"/>
</dbReference>
<dbReference type="AlphaFoldDB" id="B8J9M8"/>
<dbReference type="Gene3D" id="2.40.50.180">
    <property type="entry name" value="CheA-289, Domain 4"/>
    <property type="match status" value="1"/>
</dbReference>
<accession>B8J9M8</accession>
<name>B8J9M8_ANAD2</name>
<dbReference type="PROSITE" id="PS50851">
    <property type="entry name" value="CHEW"/>
    <property type="match status" value="1"/>
</dbReference>
<keyword evidence="3" id="KW-1185">Reference proteome</keyword>
<sequence length="188" mass="18699">MPDDFLTASARAALTAEVRRLSGALRDAQRALAALGGASLPGLHLVLETGGRRALLPVAQVTEVVRMVALSPLPGAPAHVLGTFSWRGVPVVAADLAAAAGARADLDLDARVVILAGAPALGLAVERVVGTVDAPKLFEGDPAEAAPEGWRGSPLVAGLCVDGGEVLPLLDPSPLRAALAGAGAPAAP</sequence>
<gene>
    <name evidence="2" type="ordered locus">A2cp1_4098</name>
</gene>
<dbReference type="Pfam" id="PF01584">
    <property type="entry name" value="CheW"/>
    <property type="match status" value="1"/>
</dbReference>
<evidence type="ECO:0000259" key="1">
    <source>
        <dbReference type="PROSITE" id="PS50851"/>
    </source>
</evidence>
<dbReference type="RefSeq" id="WP_015935136.1">
    <property type="nucleotide sequence ID" value="NC_011891.1"/>
</dbReference>
<dbReference type="InterPro" id="IPR036061">
    <property type="entry name" value="CheW-like_dom_sf"/>
</dbReference>
<dbReference type="InterPro" id="IPR002545">
    <property type="entry name" value="CheW-lke_dom"/>
</dbReference>